<dbReference type="PANTHER" id="PTHR21184:SF6">
    <property type="entry name" value="CONSERVED PLASMA MEMBRANE PROTEIN"/>
    <property type="match status" value="1"/>
</dbReference>
<evidence type="ECO:0000256" key="2">
    <source>
        <dbReference type="SAM" id="Phobius"/>
    </source>
</evidence>
<dbReference type="PANTHER" id="PTHR21184">
    <property type="entry name" value="MENORIN (DENDRITIC BRANCHING PROTEIN)"/>
    <property type="match status" value="1"/>
</dbReference>
<feature type="domain" description="Menorin-like" evidence="3">
    <location>
        <begin position="603"/>
        <end position="826"/>
    </location>
</feature>
<dbReference type="OrthoDB" id="413402at2759"/>
<accession>A0A6P4ZXT2</accession>
<dbReference type="GO" id="GO:0005615">
    <property type="term" value="C:extracellular space"/>
    <property type="evidence" value="ECO:0007669"/>
    <property type="project" value="TreeGrafter"/>
</dbReference>
<dbReference type="GeneID" id="109483127"/>
<reference evidence="5" key="1">
    <citation type="submission" date="2025-08" db="UniProtKB">
        <authorList>
            <consortium name="RefSeq"/>
        </authorList>
    </citation>
    <scope>IDENTIFICATION</scope>
    <source>
        <tissue evidence="5">Gonad</tissue>
    </source>
</reference>
<protein>
    <submittedName>
        <fullName evidence="5">Protein FAM151A-like</fullName>
    </submittedName>
</protein>
<keyword evidence="2" id="KW-0812">Transmembrane</keyword>
<dbReference type="Pfam" id="PF10223">
    <property type="entry name" value="Menorin_N"/>
    <property type="match status" value="3"/>
</dbReference>
<dbReference type="InterPro" id="IPR019356">
    <property type="entry name" value="Menorin_dom"/>
</dbReference>
<proteinExistence type="inferred from homology"/>
<feature type="domain" description="Menorin-like" evidence="3">
    <location>
        <begin position="80"/>
        <end position="320"/>
    </location>
</feature>
<evidence type="ECO:0000313" key="4">
    <source>
        <dbReference type="Proteomes" id="UP000515135"/>
    </source>
</evidence>
<dbReference type="AlphaFoldDB" id="A0A6P4ZXT2"/>
<keyword evidence="4" id="KW-1185">Reference proteome</keyword>
<evidence type="ECO:0000259" key="3">
    <source>
        <dbReference type="Pfam" id="PF10223"/>
    </source>
</evidence>
<evidence type="ECO:0000313" key="5">
    <source>
        <dbReference type="RefSeq" id="XP_019641683.1"/>
    </source>
</evidence>
<name>A0A6P4ZXT2_BRABE</name>
<comment type="similarity">
    <text evidence="1">Belongs to the menorin family.</text>
</comment>
<organism evidence="4 5">
    <name type="scientific">Branchiostoma belcheri</name>
    <name type="common">Amphioxus</name>
    <dbReference type="NCBI Taxonomy" id="7741"/>
    <lineage>
        <taxon>Eukaryota</taxon>
        <taxon>Metazoa</taxon>
        <taxon>Chordata</taxon>
        <taxon>Cephalochordata</taxon>
        <taxon>Leptocardii</taxon>
        <taxon>Amphioxiformes</taxon>
        <taxon>Branchiostomatidae</taxon>
        <taxon>Branchiostoma</taxon>
    </lineage>
</organism>
<dbReference type="RefSeq" id="XP_019641683.1">
    <property type="nucleotide sequence ID" value="XM_019786124.1"/>
</dbReference>
<feature type="domain" description="Menorin-like" evidence="3">
    <location>
        <begin position="346"/>
        <end position="550"/>
    </location>
</feature>
<evidence type="ECO:0000256" key="1">
    <source>
        <dbReference type="ARBA" id="ARBA00044953"/>
    </source>
</evidence>
<keyword evidence="2" id="KW-0472">Membrane</keyword>
<sequence length="836" mass="93687">MEYDKDGFKAETIPKRRNDFCWVGVLAFIFLVVGLAVIVTLFLLPAAPLVLPDDVPTGVPKVIYSPDVSPLVYYGVENHDALEVTWSHGVNSKVMLTEALAGDVMMLEVDVTLRGYGTHAQSDVPVAAHPPLTDSDVTVEEWLEAALRTDKGIKLDFKSLEAVAPALRMLQSHKHHMKRPLWINADIAPGPNAGQKEVHIPASEFLSTVNQLFPNCTLSLGWTTGFYHDGDNEGYTREMVEAMHAVTKDLRQPVTFPVRFSLVGQSLENLQWLLDQSDRYSLTLWTSTMTGDAHRLYDLVRLRKAVSPSRIYYDLPKQQREDLKEAAKNNVTGLNPLFFFPVARRDGLLLTWSGRTNSRAALQEAILSKSNIVEGDVILRGHGTERQTNEPIMARPPDSDSDVTFEEWFENIMAAEHDVVPKLDFWSADAVVPVMNVLKSHISHIDFPIIISCRPLGTPGSNIEPLDPYLVYPTIYSFFPPGVSSAVSFVNVTPATGFPQQLAEDAHALARDMLREPISFTLRTDVIETSIPTVKWLLGQSDSYGLTVASPEPISPVIRSEFDWGKLIYDGPRDVIDALREGAGTGGGLVNFFQSTYRIDGRDGLNIRWAHGVNDFQAYHQQAIHGHPVLMVEADVNIREDKVPVMSDQRAGNGSDAYPLDDWLRLAPYFGIMLEFHSVEALIPSLKVLQNKASDLRLPVMLKGELPGLFTKETFIDPILDMYPHVSIVIEMKPDDMSDGYSRSQVEEVARMCANLTQIVVLSVDARYVRGSWDNLSWLLSQSPLYHLYIWAGWPEPETYQLDVTDLVFVRNSFDRSKVYYDVTPDVMEKFKMALN</sequence>
<keyword evidence="2" id="KW-1133">Transmembrane helix</keyword>
<gene>
    <name evidence="5" type="primary">LOC109483127</name>
</gene>
<dbReference type="KEGG" id="bbel:109483127"/>
<feature type="transmembrane region" description="Helical" evidence="2">
    <location>
        <begin position="20"/>
        <end position="44"/>
    </location>
</feature>
<dbReference type="Proteomes" id="UP000515135">
    <property type="component" value="Unplaced"/>
</dbReference>